<name>A0A1H3CPX6_THIRO</name>
<evidence type="ECO:0000313" key="2">
    <source>
        <dbReference type="EMBL" id="SDX56090.1"/>
    </source>
</evidence>
<dbReference type="InterPro" id="IPR014710">
    <property type="entry name" value="RmlC-like_jellyroll"/>
</dbReference>
<dbReference type="Pfam" id="PF07883">
    <property type="entry name" value="Cupin_2"/>
    <property type="match status" value="1"/>
</dbReference>
<gene>
    <name evidence="2" type="ORF">SAMN05421783_13626</name>
</gene>
<reference evidence="3" key="1">
    <citation type="submission" date="2016-10" db="EMBL/GenBank/DDBJ databases">
        <authorList>
            <person name="Varghese N."/>
            <person name="Submissions S."/>
        </authorList>
    </citation>
    <scope>NUCLEOTIDE SEQUENCE [LARGE SCALE GENOMIC DNA]</scope>
    <source>
        <strain evidence="3">DSM 217</strain>
    </source>
</reference>
<keyword evidence="3" id="KW-1185">Reference proteome</keyword>
<proteinExistence type="predicted"/>
<dbReference type="Gene3D" id="2.60.120.10">
    <property type="entry name" value="Jelly Rolls"/>
    <property type="match status" value="1"/>
</dbReference>
<dbReference type="PIRSF" id="PIRSF037087">
    <property type="entry name" value="UCP037087"/>
    <property type="match status" value="1"/>
</dbReference>
<accession>A0A1H3CPX6</accession>
<evidence type="ECO:0000259" key="1">
    <source>
        <dbReference type="Pfam" id="PF07883"/>
    </source>
</evidence>
<dbReference type="Proteomes" id="UP000198816">
    <property type="component" value="Unassembled WGS sequence"/>
</dbReference>
<dbReference type="CDD" id="cd02210">
    <property type="entry name" value="cupin_BLR2406-like"/>
    <property type="match status" value="1"/>
</dbReference>
<dbReference type="InterPro" id="IPR011051">
    <property type="entry name" value="RmlC_Cupin_sf"/>
</dbReference>
<dbReference type="STRING" id="1058.SAMN05421783_13626"/>
<dbReference type="AlphaFoldDB" id="A0A1H3CPX6"/>
<organism evidence="2 3">
    <name type="scientific">Thiocapsa roseopersicina</name>
    <dbReference type="NCBI Taxonomy" id="1058"/>
    <lineage>
        <taxon>Bacteria</taxon>
        <taxon>Pseudomonadati</taxon>
        <taxon>Pseudomonadota</taxon>
        <taxon>Gammaproteobacteria</taxon>
        <taxon>Chromatiales</taxon>
        <taxon>Chromatiaceae</taxon>
        <taxon>Thiocapsa</taxon>
    </lineage>
</organism>
<dbReference type="InterPro" id="IPR017102">
    <property type="entry name" value="UCP037087"/>
</dbReference>
<dbReference type="EMBL" id="FNNZ01000036">
    <property type="protein sequence ID" value="SDX56090.1"/>
    <property type="molecule type" value="Genomic_DNA"/>
</dbReference>
<sequence length="160" mass="17592">MLLCDLRAFSRQVATPMIRETSANQRTQVMNAKIVTVRPERPTDTLQRLPNFVGISEATAGAAGISMNLVVIPPAGEAEPHLHLGFETAIYLLKGRVETRYGENLRDSVVNDEGDFIFIPADVPHQPRNLSDTEPALAIVARNNANEQETVQLYRPAGSE</sequence>
<feature type="domain" description="Cupin type-2" evidence="1">
    <location>
        <begin position="69"/>
        <end position="140"/>
    </location>
</feature>
<dbReference type="SUPFAM" id="SSF51182">
    <property type="entry name" value="RmlC-like cupins"/>
    <property type="match status" value="1"/>
</dbReference>
<dbReference type="InterPro" id="IPR013096">
    <property type="entry name" value="Cupin_2"/>
</dbReference>
<evidence type="ECO:0000313" key="3">
    <source>
        <dbReference type="Proteomes" id="UP000198816"/>
    </source>
</evidence>
<protein>
    <submittedName>
        <fullName evidence="2">Uncharacterized protein, RmlC-like cupin domain</fullName>
    </submittedName>
</protein>